<dbReference type="InterPro" id="IPR008979">
    <property type="entry name" value="Galactose-bd-like_sf"/>
</dbReference>
<keyword evidence="5" id="KW-0175">Coiled coil</keyword>
<keyword evidence="2 7" id="KW-0812">Transmembrane</keyword>
<accession>A0A540MCH4</accession>
<name>A0A540MCH4_MALBA</name>
<evidence type="ECO:0000256" key="4">
    <source>
        <dbReference type="ARBA" id="ARBA00023136"/>
    </source>
</evidence>
<dbReference type="Gene3D" id="3.10.450.50">
    <property type="match status" value="1"/>
</dbReference>
<dbReference type="GO" id="GO:0016020">
    <property type="term" value="C:membrane"/>
    <property type="evidence" value="ECO:0007669"/>
    <property type="project" value="UniProtKB-SubCell"/>
</dbReference>
<dbReference type="InterPro" id="IPR045120">
    <property type="entry name" value="Suco/Slp1-like"/>
</dbReference>
<feature type="region of interest" description="Disordered" evidence="6">
    <location>
        <begin position="389"/>
        <end position="426"/>
    </location>
</feature>
<sequence length="754" mass="84269">MKKPRNGSFYTKTQTRNYHTSIDGSNFQESNSGGESCKSKSKKCYNNKSKSFYELSLSLIFSLWCLVFLFYSKLGLGHGNGGNSAPDNRSTHYPSVHNGKHGDHACSFVENGSGKQTNGLVLDFTSSQSCNDSGVSDNYAISKYSLPETDRLEKIVWSILGYGDLVCELHQAHDYNTNHSGQLLNGGTSHPSYLNIDEFRNITKQEKGQDMPSQLINITQGLESDGMEYNYASASKGAKVVAHNKEAKGACNILGKDHDKYLRNPCSVGGKFVIVELAEETLVNSVKIANFEHYSSNFKEFDLSGSLSYPAEAWLPLGNFVAANVKHAQTFKLPEPKWVRYLKLDLLSHYGSEFYCTLSVLEVYGINAIERMLEDLIVAPAEPAANKLAEPNSTVQLSPREEVGSTDGKTSNEGQTGVRTAGVGTESVEDTQKVNVDVTKNPVTTSKIPEPVLKVRQQPNGRIPGDSVLKILMQKVRSLELNLAVLEEYIKELNRRQGGILPEVGKELLRISLLLDQSKTEIKDILQWKEIMEKSITDLESWKAAVSSQVNALARENNMLRIDIEKVVKDQASLESKELAVLAEPPPPRPRRLSLSLRMHAGTIEDFTLEQDSVTPVNGWKAYYAATRAIVNVNTEFFNFIRGRSLPEMSRLWLNADYVKCVHASGELFSGYNAVIQSWQLAFNWEQGVNFQIRDVRARVLTDMAWVTMKTYVEIDTGPFNVTNVYEFHNGRWYMVHHHSSVMDVEGEQQIVQG</sequence>
<dbReference type="PANTHER" id="PTHR12953">
    <property type="entry name" value="MEMBRANE PROTEIN CH1 RELATED"/>
    <property type="match status" value="1"/>
</dbReference>
<dbReference type="InterPro" id="IPR032710">
    <property type="entry name" value="NTF2-like_dom_sf"/>
</dbReference>
<dbReference type="GO" id="GO:0005737">
    <property type="term" value="C:cytoplasm"/>
    <property type="evidence" value="ECO:0007669"/>
    <property type="project" value="TreeGrafter"/>
</dbReference>
<keyword evidence="3 7" id="KW-1133">Transmembrane helix</keyword>
<reference evidence="9 10" key="1">
    <citation type="journal article" date="2019" name="G3 (Bethesda)">
        <title>Sequencing of a Wild Apple (Malus baccata) Genome Unravels the Differences Between Cultivated and Wild Apple Species Regarding Disease Resistance and Cold Tolerance.</title>
        <authorList>
            <person name="Chen X."/>
        </authorList>
    </citation>
    <scope>NUCLEOTIDE SEQUENCE [LARGE SCALE GENOMIC DNA]</scope>
    <source>
        <strain evidence="10">cv. Shandingzi</strain>
        <tissue evidence="9">Leaves</tissue>
    </source>
</reference>
<dbReference type="SUPFAM" id="SSF49785">
    <property type="entry name" value="Galactose-binding domain-like"/>
    <property type="match status" value="1"/>
</dbReference>
<evidence type="ECO:0000313" key="10">
    <source>
        <dbReference type="Proteomes" id="UP000315295"/>
    </source>
</evidence>
<feature type="compositionally biased region" description="Polar residues" evidence="6">
    <location>
        <begin position="407"/>
        <end position="418"/>
    </location>
</feature>
<dbReference type="Pfam" id="PF13474">
    <property type="entry name" value="SnoaL_3"/>
    <property type="match status" value="1"/>
</dbReference>
<organism evidence="9 10">
    <name type="scientific">Malus baccata</name>
    <name type="common">Siberian crab apple</name>
    <name type="synonym">Pyrus baccata</name>
    <dbReference type="NCBI Taxonomy" id="106549"/>
    <lineage>
        <taxon>Eukaryota</taxon>
        <taxon>Viridiplantae</taxon>
        <taxon>Streptophyta</taxon>
        <taxon>Embryophyta</taxon>
        <taxon>Tracheophyta</taxon>
        <taxon>Spermatophyta</taxon>
        <taxon>Magnoliopsida</taxon>
        <taxon>eudicotyledons</taxon>
        <taxon>Gunneridae</taxon>
        <taxon>Pentapetalae</taxon>
        <taxon>rosids</taxon>
        <taxon>fabids</taxon>
        <taxon>Rosales</taxon>
        <taxon>Rosaceae</taxon>
        <taxon>Amygdaloideae</taxon>
        <taxon>Maleae</taxon>
        <taxon>Malus</taxon>
    </lineage>
</organism>
<evidence type="ECO:0000256" key="3">
    <source>
        <dbReference type="ARBA" id="ARBA00022989"/>
    </source>
</evidence>
<dbReference type="Proteomes" id="UP000315295">
    <property type="component" value="Unassembled WGS sequence"/>
</dbReference>
<feature type="coiled-coil region" evidence="5">
    <location>
        <begin position="469"/>
        <end position="496"/>
    </location>
</feature>
<dbReference type="STRING" id="106549.A0A540MCH4"/>
<evidence type="ECO:0000256" key="7">
    <source>
        <dbReference type="SAM" id="Phobius"/>
    </source>
</evidence>
<comment type="caution">
    <text evidence="9">The sequence shown here is derived from an EMBL/GenBank/DDBJ whole genome shotgun (WGS) entry which is preliminary data.</text>
</comment>
<comment type="subcellular location">
    <subcellularLocation>
        <location evidence="1">Membrane</location>
    </subcellularLocation>
</comment>
<feature type="domain" description="SUN" evidence="8">
    <location>
        <begin position="208"/>
        <end position="368"/>
    </location>
</feature>
<dbReference type="PROSITE" id="PS51469">
    <property type="entry name" value="SUN"/>
    <property type="match status" value="1"/>
</dbReference>
<evidence type="ECO:0000256" key="2">
    <source>
        <dbReference type="ARBA" id="ARBA00022692"/>
    </source>
</evidence>
<dbReference type="SUPFAM" id="SSF54427">
    <property type="entry name" value="NTF2-like"/>
    <property type="match status" value="1"/>
</dbReference>
<evidence type="ECO:0000256" key="1">
    <source>
        <dbReference type="ARBA" id="ARBA00004370"/>
    </source>
</evidence>
<proteinExistence type="predicted"/>
<dbReference type="AlphaFoldDB" id="A0A540MCH4"/>
<dbReference type="Gene3D" id="2.60.120.260">
    <property type="entry name" value="Galactose-binding domain-like"/>
    <property type="match status" value="1"/>
</dbReference>
<evidence type="ECO:0000313" key="9">
    <source>
        <dbReference type="EMBL" id="TQD96450.1"/>
    </source>
</evidence>
<gene>
    <name evidence="9" type="ORF">C1H46_017945</name>
</gene>
<evidence type="ECO:0000256" key="5">
    <source>
        <dbReference type="SAM" id="Coils"/>
    </source>
</evidence>
<dbReference type="InterPro" id="IPR012919">
    <property type="entry name" value="SUN_dom"/>
</dbReference>
<evidence type="ECO:0000256" key="6">
    <source>
        <dbReference type="SAM" id="MobiDB-lite"/>
    </source>
</evidence>
<keyword evidence="10" id="KW-1185">Reference proteome</keyword>
<dbReference type="GO" id="GO:0034975">
    <property type="term" value="P:protein folding in endoplasmic reticulum"/>
    <property type="evidence" value="ECO:0007669"/>
    <property type="project" value="TreeGrafter"/>
</dbReference>
<keyword evidence="4 7" id="KW-0472">Membrane</keyword>
<protein>
    <recommendedName>
        <fullName evidence="8">SUN domain-containing protein</fullName>
    </recommendedName>
</protein>
<dbReference type="PANTHER" id="PTHR12953:SF3">
    <property type="entry name" value="SUN DOMAIN-CONTAINING PROTEIN 5"/>
    <property type="match status" value="1"/>
</dbReference>
<feature type="transmembrane region" description="Helical" evidence="7">
    <location>
        <begin position="52"/>
        <end position="71"/>
    </location>
</feature>
<dbReference type="InterPro" id="IPR037401">
    <property type="entry name" value="SnoaL-like"/>
</dbReference>
<evidence type="ECO:0000259" key="8">
    <source>
        <dbReference type="PROSITE" id="PS51469"/>
    </source>
</evidence>
<dbReference type="Pfam" id="PF07738">
    <property type="entry name" value="Sad1_UNC"/>
    <property type="match status" value="1"/>
</dbReference>
<dbReference type="EMBL" id="VIEB01000292">
    <property type="protein sequence ID" value="TQD96450.1"/>
    <property type="molecule type" value="Genomic_DNA"/>
</dbReference>